<sequence length="326" mass="35875">MSYRITAFMACLAMALVLLVAPGAAQAEPSGKLIIFHAGSLSVPFAAIEKNFEAKYPKVDVLREAGGSTKMARLISEVGKPADIMASADYVVIDKTLIPKFASWNVRFASNQMVLCYTDKSKFADEINSDNWADILLRKGVVWGHSDPNLDPCGYRSLMVLQLAEKFYNRPGLYEKLLANRPEKNIRPKSVELISLLQAGHMDYAWEYLSVAVQHDLKYVTLDNHLNLSDMAMNDFYASAKVQVTGKKPGTFIERTGKSITYGITKIDKAPNPEAADAFLAYLFDPEGGLKILKEMGQPPFVPVRTTAAGMAKMPASLKPLVTVSE</sequence>
<dbReference type="RefSeq" id="WP_338667435.1">
    <property type="nucleotide sequence ID" value="NZ_CP146609.1"/>
</dbReference>
<comment type="similarity">
    <text evidence="1">Belongs to the bacterial solute-binding protein 1 family. WtpA subfamily.</text>
</comment>
<evidence type="ECO:0000313" key="4">
    <source>
        <dbReference type="Proteomes" id="UP001385389"/>
    </source>
</evidence>
<reference evidence="3 4" key="1">
    <citation type="submission" date="2024-03" db="EMBL/GenBank/DDBJ databases">
        <title>Phenotype and Genome Characterization of a Sulfate-Reducing Bacterium Pseudodesulfovibrio sp. strain 5S69, isolated from Petroleum Reservoir in Tatarstan (Russia).</title>
        <authorList>
            <person name="Bidzhieva S.K."/>
            <person name="Kadnikov V."/>
            <person name="Tourova T.P."/>
            <person name="Samigullina S.R."/>
            <person name="Sokolova D.S."/>
            <person name="Poltaraus A.B."/>
            <person name="Avtukh A.N."/>
            <person name="Tereshina V.M."/>
            <person name="Mardanov A.V."/>
            <person name="Nazina T.N."/>
        </authorList>
    </citation>
    <scope>NUCLEOTIDE SEQUENCE [LARGE SCALE GENOMIC DNA]</scope>
    <source>
        <strain evidence="3 4">5S69</strain>
    </source>
</reference>
<dbReference type="Pfam" id="PF13531">
    <property type="entry name" value="SBP_bac_11"/>
    <property type="match status" value="1"/>
</dbReference>
<evidence type="ECO:0000256" key="2">
    <source>
        <dbReference type="SAM" id="SignalP"/>
    </source>
</evidence>
<name>A0ABZ2IWF4_9BACT</name>
<dbReference type="InterPro" id="IPR050682">
    <property type="entry name" value="ModA/WtpA"/>
</dbReference>
<evidence type="ECO:0000313" key="3">
    <source>
        <dbReference type="EMBL" id="WWX21769.1"/>
    </source>
</evidence>
<protein>
    <submittedName>
        <fullName evidence="3">Tungstate ABC transporter substrate-binding protein WtpA</fullName>
    </submittedName>
</protein>
<dbReference type="InterPro" id="IPR022498">
    <property type="entry name" value="ABC_trnspt_W-bd_WtpA"/>
</dbReference>
<dbReference type="PANTHER" id="PTHR30632:SF16">
    <property type="entry name" value="MOLYBDATE_TUNGSTATE-BINDING PROTEIN WTPA"/>
    <property type="match status" value="1"/>
</dbReference>
<dbReference type="EMBL" id="CP146609">
    <property type="protein sequence ID" value="WWX21769.1"/>
    <property type="molecule type" value="Genomic_DNA"/>
</dbReference>
<dbReference type="Gene3D" id="3.40.190.10">
    <property type="entry name" value="Periplasmic binding protein-like II"/>
    <property type="match status" value="2"/>
</dbReference>
<dbReference type="NCBIfam" id="NF003196">
    <property type="entry name" value="PRK04168.1"/>
    <property type="match status" value="1"/>
</dbReference>
<dbReference type="NCBIfam" id="TIGR03730">
    <property type="entry name" value="tungstate_WtpA"/>
    <property type="match status" value="1"/>
</dbReference>
<keyword evidence="2" id="KW-0732">Signal</keyword>
<organism evidence="3 4">
    <name type="scientific">Pseudodesulfovibrio methanolicus</name>
    <dbReference type="NCBI Taxonomy" id="3126690"/>
    <lineage>
        <taxon>Bacteria</taxon>
        <taxon>Pseudomonadati</taxon>
        <taxon>Thermodesulfobacteriota</taxon>
        <taxon>Desulfovibrionia</taxon>
        <taxon>Desulfovibrionales</taxon>
        <taxon>Desulfovibrionaceae</taxon>
    </lineage>
</organism>
<gene>
    <name evidence="3" type="primary">wtpA</name>
    <name evidence="3" type="ORF">V8V93_15150</name>
</gene>
<dbReference type="SUPFAM" id="SSF53850">
    <property type="entry name" value="Periplasmic binding protein-like II"/>
    <property type="match status" value="1"/>
</dbReference>
<dbReference type="CDD" id="cd13540">
    <property type="entry name" value="PBP2_ModA_WtpA"/>
    <property type="match status" value="1"/>
</dbReference>
<dbReference type="PANTHER" id="PTHR30632">
    <property type="entry name" value="MOLYBDATE-BINDING PERIPLASMIC PROTEIN"/>
    <property type="match status" value="1"/>
</dbReference>
<feature type="chain" id="PRO_5046213346" evidence="2">
    <location>
        <begin position="28"/>
        <end position="326"/>
    </location>
</feature>
<dbReference type="Proteomes" id="UP001385389">
    <property type="component" value="Chromosome"/>
</dbReference>
<feature type="signal peptide" evidence="2">
    <location>
        <begin position="1"/>
        <end position="27"/>
    </location>
</feature>
<keyword evidence="4" id="KW-1185">Reference proteome</keyword>
<evidence type="ECO:0000256" key="1">
    <source>
        <dbReference type="ARBA" id="ARBA00009438"/>
    </source>
</evidence>
<accession>A0ABZ2IWF4</accession>
<proteinExistence type="inferred from homology"/>